<dbReference type="InterPro" id="IPR002156">
    <property type="entry name" value="RNaseH_domain"/>
</dbReference>
<dbReference type="CDD" id="cd09279">
    <property type="entry name" value="RNase_HI_like"/>
    <property type="match status" value="1"/>
</dbReference>
<dbReference type="PANTHER" id="PTHR47723">
    <property type="entry name" value="OS05G0353850 PROTEIN"/>
    <property type="match status" value="1"/>
</dbReference>
<proteinExistence type="predicted"/>
<dbReference type="EMBL" id="LCAV01000030">
    <property type="protein sequence ID" value="KKR97461.1"/>
    <property type="molecule type" value="Genomic_DNA"/>
</dbReference>
<dbReference type="Pfam" id="PF13456">
    <property type="entry name" value="RVT_3"/>
    <property type="match status" value="1"/>
</dbReference>
<reference evidence="2 3" key="1">
    <citation type="journal article" date="2015" name="Nature">
        <title>rRNA introns, odd ribosomes, and small enigmatic genomes across a large radiation of phyla.</title>
        <authorList>
            <person name="Brown C.T."/>
            <person name="Hug L.A."/>
            <person name="Thomas B.C."/>
            <person name="Sharon I."/>
            <person name="Castelle C.J."/>
            <person name="Singh A."/>
            <person name="Wilkins M.J."/>
            <person name="Williams K.H."/>
            <person name="Banfield J.F."/>
        </authorList>
    </citation>
    <scope>NUCLEOTIDE SEQUENCE [LARGE SCALE GENOMIC DNA]</scope>
</reference>
<evidence type="ECO:0000313" key="3">
    <source>
        <dbReference type="Proteomes" id="UP000034108"/>
    </source>
</evidence>
<dbReference type="InterPro" id="IPR053151">
    <property type="entry name" value="RNase_H-like"/>
</dbReference>
<feature type="domain" description="RNase H type-1" evidence="1">
    <location>
        <begin position="1"/>
        <end position="132"/>
    </location>
</feature>
<dbReference type="STRING" id="1619048.UU49_C0030G0015"/>
<gene>
    <name evidence="2" type="ORF">UU49_C0030G0015</name>
</gene>
<dbReference type="Proteomes" id="UP000034108">
    <property type="component" value="Unassembled WGS sequence"/>
</dbReference>
<dbReference type="Gene3D" id="3.30.420.10">
    <property type="entry name" value="Ribonuclease H-like superfamily/Ribonuclease H"/>
    <property type="match status" value="1"/>
</dbReference>
<name>A0A0G0VCS0_9BACT</name>
<dbReference type="GO" id="GO:0004523">
    <property type="term" value="F:RNA-DNA hybrid ribonuclease activity"/>
    <property type="evidence" value="ECO:0007669"/>
    <property type="project" value="InterPro"/>
</dbReference>
<dbReference type="PANTHER" id="PTHR47723:SF24">
    <property type="entry name" value="RNASE H TYPE-1 DOMAIN-CONTAINING PROTEIN"/>
    <property type="match status" value="1"/>
</dbReference>
<dbReference type="GO" id="GO:0003676">
    <property type="term" value="F:nucleic acid binding"/>
    <property type="evidence" value="ECO:0007669"/>
    <property type="project" value="InterPro"/>
</dbReference>
<dbReference type="InterPro" id="IPR036397">
    <property type="entry name" value="RNaseH_sf"/>
</dbReference>
<evidence type="ECO:0000259" key="1">
    <source>
        <dbReference type="PROSITE" id="PS50879"/>
    </source>
</evidence>
<dbReference type="PROSITE" id="PS50879">
    <property type="entry name" value="RNASE_H_1"/>
    <property type="match status" value="1"/>
</dbReference>
<accession>A0A0G0VCS0</accession>
<evidence type="ECO:0000313" key="2">
    <source>
        <dbReference type="EMBL" id="KKR97461.1"/>
    </source>
</evidence>
<dbReference type="SUPFAM" id="SSF53098">
    <property type="entry name" value="Ribonuclease H-like"/>
    <property type="match status" value="1"/>
</dbReference>
<protein>
    <submittedName>
        <fullName evidence="2">Ribonuclease H</fullName>
    </submittedName>
</protein>
<sequence>MKLIIFTDGGARGNPGPAAAGIVIKNDKGAVVEAFGKYLGETTNNQAEYRALLLALEKATEIGGTEIVCYADSELMVKQLNREYKVRDKGLAPLFLSIWNLSVKFKKISYHHIRREKNTEADKLVNETLDRQ</sequence>
<comment type="caution">
    <text evidence="2">The sequence shown here is derived from an EMBL/GenBank/DDBJ whole genome shotgun (WGS) entry which is preliminary data.</text>
</comment>
<organism evidence="2 3">
    <name type="scientific">Candidatus Magasanikbacteria bacterium GW2011_GWC2_41_17</name>
    <dbReference type="NCBI Taxonomy" id="1619048"/>
    <lineage>
        <taxon>Bacteria</taxon>
        <taxon>Candidatus Magasanikiibacteriota</taxon>
    </lineage>
</organism>
<dbReference type="AlphaFoldDB" id="A0A0G0VCS0"/>
<dbReference type="InterPro" id="IPR012337">
    <property type="entry name" value="RNaseH-like_sf"/>
</dbReference>